<feature type="binding site" evidence="12">
    <location>
        <position position="270"/>
    </location>
    <ligand>
        <name>[4Fe-4S] cluster</name>
        <dbReference type="ChEBI" id="CHEBI:49883"/>
        <label>2</label>
        <note>4Fe-4S-substrate</note>
    </ligand>
</feature>
<keyword evidence="8 12" id="KW-0342">GTP-binding</keyword>
<evidence type="ECO:0000256" key="2">
    <source>
        <dbReference type="ARBA" id="ARBA00022485"/>
    </source>
</evidence>
<keyword evidence="7 12" id="KW-0411">Iron-sulfur</keyword>
<gene>
    <name evidence="12 14" type="primary">moaA</name>
    <name evidence="14" type="ORF">DAMNIGENAA_04530</name>
</gene>
<dbReference type="Pfam" id="PF04055">
    <property type="entry name" value="Radical_SAM"/>
    <property type="match status" value="1"/>
</dbReference>
<protein>
    <recommendedName>
        <fullName evidence="1 12">GTP 3',8-cyclase</fullName>
        <ecNumber evidence="1 12">4.1.99.22</ecNumber>
    </recommendedName>
    <alternativeName>
        <fullName evidence="12">Molybdenum cofactor biosynthesis protein A</fullName>
    </alternativeName>
</protein>
<dbReference type="InterPro" id="IPR006638">
    <property type="entry name" value="Elp3/MiaA/NifB-like_rSAM"/>
</dbReference>
<dbReference type="SFLD" id="SFLDG01386">
    <property type="entry name" value="main_SPASM_domain-containing"/>
    <property type="match status" value="1"/>
</dbReference>
<dbReference type="GO" id="GO:0046872">
    <property type="term" value="F:metal ion binding"/>
    <property type="evidence" value="ECO:0007669"/>
    <property type="project" value="UniProtKB-KW"/>
</dbReference>
<dbReference type="SFLD" id="SFLDS00029">
    <property type="entry name" value="Radical_SAM"/>
    <property type="match status" value="1"/>
</dbReference>
<dbReference type="GO" id="GO:0061799">
    <property type="term" value="F:cyclic pyranopterin monophosphate synthase activity"/>
    <property type="evidence" value="ECO:0007669"/>
    <property type="project" value="TreeGrafter"/>
</dbReference>
<dbReference type="CDD" id="cd01335">
    <property type="entry name" value="Radical_SAM"/>
    <property type="match status" value="1"/>
</dbReference>
<dbReference type="GO" id="GO:1904047">
    <property type="term" value="F:S-adenosyl-L-methionine binding"/>
    <property type="evidence" value="ECO:0007669"/>
    <property type="project" value="UniProtKB-UniRule"/>
</dbReference>
<keyword evidence="5 12" id="KW-0547">Nucleotide-binding</keyword>
<dbReference type="GO" id="GO:0005525">
    <property type="term" value="F:GTP binding"/>
    <property type="evidence" value="ECO:0007669"/>
    <property type="project" value="UniProtKB-UniRule"/>
</dbReference>
<dbReference type="AlphaFoldDB" id="A0A9W6FT55"/>
<dbReference type="SMART" id="SM00729">
    <property type="entry name" value="Elp3"/>
    <property type="match status" value="1"/>
</dbReference>
<evidence type="ECO:0000313" key="14">
    <source>
        <dbReference type="EMBL" id="GLI33020.1"/>
    </source>
</evidence>
<keyword evidence="10 12" id="KW-0456">Lyase</keyword>
<dbReference type="PROSITE" id="PS51918">
    <property type="entry name" value="RADICAL_SAM"/>
    <property type="match status" value="1"/>
</dbReference>
<dbReference type="HAMAP" id="MF_01225_B">
    <property type="entry name" value="MoaA_B"/>
    <property type="match status" value="1"/>
</dbReference>
<comment type="cofactor">
    <cofactor evidence="12">
        <name>[4Fe-4S] cluster</name>
        <dbReference type="ChEBI" id="CHEBI:49883"/>
    </cofactor>
    <text evidence="12">Binds 2 [4Fe-4S] clusters. Binds 1 [4Fe-4S] cluster coordinated with 3 cysteines and an exchangeable S-adenosyl-L-methionine and 1 [4Fe-4S] cluster coordinated with 3 cysteines and the GTP-derived substrate.</text>
</comment>
<evidence type="ECO:0000259" key="13">
    <source>
        <dbReference type="PROSITE" id="PS51918"/>
    </source>
</evidence>
<keyword evidence="3 12" id="KW-0949">S-adenosyl-L-methionine</keyword>
<dbReference type="NCBIfam" id="NF001199">
    <property type="entry name" value="PRK00164.2-1"/>
    <property type="match status" value="1"/>
</dbReference>
<dbReference type="GO" id="GO:0051539">
    <property type="term" value="F:4 iron, 4 sulfur cluster binding"/>
    <property type="evidence" value="ECO:0007669"/>
    <property type="project" value="UniProtKB-UniRule"/>
</dbReference>
<dbReference type="EC" id="4.1.99.22" evidence="1 12"/>
<accession>A0A9W6FT55</accession>
<evidence type="ECO:0000256" key="3">
    <source>
        <dbReference type="ARBA" id="ARBA00022691"/>
    </source>
</evidence>
<dbReference type="Proteomes" id="UP001144372">
    <property type="component" value="Unassembled WGS sequence"/>
</dbReference>
<dbReference type="PANTHER" id="PTHR22960:SF0">
    <property type="entry name" value="MOLYBDENUM COFACTOR BIOSYNTHESIS PROTEIN 1"/>
    <property type="match status" value="1"/>
</dbReference>
<keyword evidence="15" id="KW-1185">Reference proteome</keyword>
<dbReference type="InterPro" id="IPR013785">
    <property type="entry name" value="Aldolase_TIM"/>
</dbReference>
<dbReference type="InterPro" id="IPR013483">
    <property type="entry name" value="MoaA"/>
</dbReference>
<feature type="binding site" evidence="12">
    <location>
        <position position="19"/>
    </location>
    <ligand>
        <name>[4Fe-4S] cluster</name>
        <dbReference type="ChEBI" id="CHEBI:49883"/>
        <label>1</label>
        <note>4Fe-4S-S-AdoMet</note>
    </ligand>
</feature>
<comment type="function">
    <text evidence="12">Catalyzes the cyclization of GTP to (8S)-3',8-cyclo-7,8-dihydroguanosine 5'-triphosphate.</text>
</comment>
<dbReference type="GO" id="GO:0061798">
    <property type="term" value="F:GTP 3',8'-cyclase activity"/>
    <property type="evidence" value="ECO:0007669"/>
    <property type="project" value="UniProtKB-UniRule"/>
</dbReference>
<evidence type="ECO:0000256" key="7">
    <source>
        <dbReference type="ARBA" id="ARBA00023014"/>
    </source>
</evidence>
<comment type="subunit">
    <text evidence="12">Monomer and homodimer.</text>
</comment>
<evidence type="ECO:0000256" key="4">
    <source>
        <dbReference type="ARBA" id="ARBA00022723"/>
    </source>
</evidence>
<keyword evidence="6 12" id="KW-0408">Iron</keyword>
<feature type="binding site" evidence="12">
    <location>
        <position position="253"/>
    </location>
    <ligand>
        <name>[4Fe-4S] cluster</name>
        <dbReference type="ChEBI" id="CHEBI:49883"/>
        <label>2</label>
        <note>4Fe-4S-substrate</note>
    </ligand>
</feature>
<dbReference type="InterPro" id="IPR040064">
    <property type="entry name" value="MoaA-like"/>
</dbReference>
<evidence type="ECO:0000313" key="15">
    <source>
        <dbReference type="Proteomes" id="UP001144372"/>
    </source>
</evidence>
<dbReference type="InterPro" id="IPR007197">
    <property type="entry name" value="rSAM"/>
</dbReference>
<dbReference type="Gene3D" id="3.20.20.70">
    <property type="entry name" value="Aldolase class I"/>
    <property type="match status" value="1"/>
</dbReference>
<keyword evidence="9 12" id="KW-0501">Molybdenum cofactor biosynthesis</keyword>
<evidence type="ECO:0000256" key="5">
    <source>
        <dbReference type="ARBA" id="ARBA00022741"/>
    </source>
</evidence>
<comment type="pathway">
    <text evidence="12">Cofactor biosynthesis; molybdopterin biosynthesis.</text>
</comment>
<keyword evidence="2 12" id="KW-0004">4Fe-4S</keyword>
<proteinExistence type="inferred from homology"/>
<sequence length="326" mass="36539">MDSFGRTISYLRLSITDRCNLRCWYCKPEGSPASLAHADILTYEELHRLTRIAVNLGIRKVRVTGGEPLVRRGAAAFLSELAQIQGLEDVSLTTNGVLLKQHLEQIQESGIHRINISLDTLKQEKYHRITGTDAFNDVREAIELARRMRFHPIKINMVVIKGFNDDEVADMALLARSYPYYVRFIEYMPVGRNQADTIIYTVPISTIRNRIEAGIGKLMPVPRGINDGPAERYRFEGGAGEIGFIGSMSNHFCDSCNRLRLTANGYLRPCLLSNTQQDIKGPMRDGATDAELEGIFLKTVHQKPSQHVFSLGTEAVIWDQMSAIGG</sequence>
<dbReference type="SFLD" id="SFLDG01383">
    <property type="entry name" value="cyclic_pyranopterin_phosphate"/>
    <property type="match status" value="1"/>
</dbReference>
<name>A0A9W6FT55_9BACT</name>
<dbReference type="SFLD" id="SFLDG01067">
    <property type="entry name" value="SPASM/twitch_domain_containing"/>
    <property type="match status" value="1"/>
</dbReference>
<dbReference type="CDD" id="cd21117">
    <property type="entry name" value="Twitch_MoaA"/>
    <property type="match status" value="1"/>
</dbReference>
<dbReference type="InterPro" id="IPR058240">
    <property type="entry name" value="rSAM_sf"/>
</dbReference>
<feature type="binding site" evidence="12">
    <location>
        <position position="26"/>
    </location>
    <ligand>
        <name>[4Fe-4S] cluster</name>
        <dbReference type="ChEBI" id="CHEBI:49883"/>
        <label>1</label>
        <note>4Fe-4S-S-AdoMet</note>
    </ligand>
</feature>
<reference evidence="14" key="1">
    <citation type="submission" date="2022-12" db="EMBL/GenBank/DDBJ databases">
        <title>Reference genome sequencing for broad-spectrum identification of bacterial and archaeal isolates by mass spectrometry.</title>
        <authorList>
            <person name="Sekiguchi Y."/>
            <person name="Tourlousse D.M."/>
        </authorList>
    </citation>
    <scope>NUCLEOTIDE SEQUENCE</scope>
    <source>
        <strain evidence="14">ASRB1</strain>
    </source>
</reference>
<feature type="binding site" evidence="12">
    <location>
        <position position="66"/>
    </location>
    <ligand>
        <name>S-adenosyl-L-methionine</name>
        <dbReference type="ChEBI" id="CHEBI:59789"/>
    </ligand>
</feature>
<evidence type="ECO:0000256" key="9">
    <source>
        <dbReference type="ARBA" id="ARBA00023150"/>
    </source>
</evidence>
<feature type="binding site" evidence="12">
    <location>
        <position position="12"/>
    </location>
    <ligand>
        <name>GTP</name>
        <dbReference type="ChEBI" id="CHEBI:37565"/>
    </ligand>
</feature>
<comment type="catalytic activity">
    <reaction evidence="11 12">
        <text>GTP + AH2 + S-adenosyl-L-methionine = (8S)-3',8-cyclo-7,8-dihydroguanosine 5'-triphosphate + 5'-deoxyadenosine + L-methionine + A + H(+)</text>
        <dbReference type="Rhea" id="RHEA:49576"/>
        <dbReference type="ChEBI" id="CHEBI:13193"/>
        <dbReference type="ChEBI" id="CHEBI:15378"/>
        <dbReference type="ChEBI" id="CHEBI:17319"/>
        <dbReference type="ChEBI" id="CHEBI:17499"/>
        <dbReference type="ChEBI" id="CHEBI:37565"/>
        <dbReference type="ChEBI" id="CHEBI:57844"/>
        <dbReference type="ChEBI" id="CHEBI:59789"/>
        <dbReference type="ChEBI" id="CHEBI:131766"/>
        <dbReference type="EC" id="4.1.99.22"/>
    </reaction>
</comment>
<feature type="binding site" evidence="12">
    <location>
        <position position="93"/>
    </location>
    <ligand>
        <name>GTP</name>
        <dbReference type="ChEBI" id="CHEBI:37565"/>
    </ligand>
</feature>
<feature type="binding site" evidence="12">
    <location>
        <position position="23"/>
    </location>
    <ligand>
        <name>[4Fe-4S] cluster</name>
        <dbReference type="ChEBI" id="CHEBI:49883"/>
        <label>1</label>
        <note>4Fe-4S-S-AdoMet</note>
    </ligand>
</feature>
<comment type="similarity">
    <text evidence="12">Belongs to the radical SAM superfamily. MoaA family.</text>
</comment>
<dbReference type="GO" id="GO:0006777">
    <property type="term" value="P:Mo-molybdopterin cofactor biosynthetic process"/>
    <property type="evidence" value="ECO:0007669"/>
    <property type="project" value="UniProtKB-UniRule"/>
</dbReference>
<dbReference type="SUPFAM" id="SSF102114">
    <property type="entry name" value="Radical SAM enzymes"/>
    <property type="match status" value="1"/>
</dbReference>
<comment type="caution">
    <text evidence="14">The sequence shown here is derived from an EMBL/GenBank/DDBJ whole genome shotgun (WGS) entry which is preliminary data.</text>
</comment>
<evidence type="ECO:0000256" key="6">
    <source>
        <dbReference type="ARBA" id="ARBA00023004"/>
    </source>
</evidence>
<dbReference type="PROSITE" id="PS01305">
    <property type="entry name" value="MOAA_NIFB_PQQE"/>
    <property type="match status" value="1"/>
</dbReference>
<feature type="binding site" evidence="12">
    <location>
        <position position="256"/>
    </location>
    <ligand>
        <name>[4Fe-4S] cluster</name>
        <dbReference type="ChEBI" id="CHEBI:49883"/>
        <label>2</label>
        <note>4Fe-4S-substrate</note>
    </ligand>
</feature>
<organism evidence="14 15">
    <name type="scientific">Desulforhabdus amnigena</name>
    <dbReference type="NCBI Taxonomy" id="40218"/>
    <lineage>
        <taxon>Bacteria</taxon>
        <taxon>Pseudomonadati</taxon>
        <taxon>Thermodesulfobacteriota</taxon>
        <taxon>Syntrophobacteria</taxon>
        <taxon>Syntrophobacterales</taxon>
        <taxon>Syntrophobacteraceae</taxon>
        <taxon>Desulforhabdus</taxon>
    </lineage>
</organism>
<evidence type="ECO:0000256" key="10">
    <source>
        <dbReference type="ARBA" id="ARBA00023239"/>
    </source>
</evidence>
<dbReference type="EMBL" id="BSDR01000001">
    <property type="protein sequence ID" value="GLI33020.1"/>
    <property type="molecule type" value="Genomic_DNA"/>
</dbReference>
<evidence type="ECO:0000256" key="8">
    <source>
        <dbReference type="ARBA" id="ARBA00023134"/>
    </source>
</evidence>
<dbReference type="InterPro" id="IPR050105">
    <property type="entry name" value="MoCo_biosynth_MoaA/MoaC"/>
</dbReference>
<feature type="binding site" evidence="12">
    <location>
        <position position="62"/>
    </location>
    <ligand>
        <name>GTP</name>
        <dbReference type="ChEBI" id="CHEBI:37565"/>
    </ligand>
</feature>
<feature type="binding site" evidence="12">
    <location>
        <position position="188"/>
    </location>
    <ligand>
        <name>S-adenosyl-L-methionine</name>
        <dbReference type="ChEBI" id="CHEBI:59789"/>
    </ligand>
</feature>
<feature type="binding site" evidence="12">
    <location>
        <begin position="258"/>
        <end position="260"/>
    </location>
    <ligand>
        <name>GTP</name>
        <dbReference type="ChEBI" id="CHEBI:37565"/>
    </ligand>
</feature>
<dbReference type="InterPro" id="IPR000385">
    <property type="entry name" value="MoaA_NifB_PqqE_Fe-S-bd_CS"/>
</dbReference>
<feature type="binding site" evidence="12">
    <location>
        <position position="117"/>
    </location>
    <ligand>
        <name>S-adenosyl-L-methionine</name>
        <dbReference type="ChEBI" id="CHEBI:59789"/>
    </ligand>
</feature>
<dbReference type="PANTHER" id="PTHR22960">
    <property type="entry name" value="MOLYBDOPTERIN COFACTOR SYNTHESIS PROTEIN A"/>
    <property type="match status" value="1"/>
</dbReference>
<dbReference type="Pfam" id="PF06463">
    <property type="entry name" value="Mob_synth_C"/>
    <property type="match status" value="1"/>
</dbReference>
<keyword evidence="4 12" id="KW-0479">Metal-binding</keyword>
<feature type="domain" description="Radical SAM core" evidence="13">
    <location>
        <begin position="3"/>
        <end position="230"/>
    </location>
</feature>
<evidence type="ECO:0000256" key="12">
    <source>
        <dbReference type="HAMAP-Rule" id="MF_01225"/>
    </source>
</evidence>
<evidence type="ECO:0000256" key="1">
    <source>
        <dbReference type="ARBA" id="ARBA00012167"/>
    </source>
</evidence>
<dbReference type="NCBIfam" id="TIGR02666">
    <property type="entry name" value="moaA"/>
    <property type="match status" value="1"/>
</dbReference>
<feature type="binding site" evidence="12">
    <location>
        <position position="25"/>
    </location>
    <ligand>
        <name>S-adenosyl-L-methionine</name>
        <dbReference type="ChEBI" id="CHEBI:59789"/>
    </ligand>
</feature>
<evidence type="ECO:0000256" key="11">
    <source>
        <dbReference type="ARBA" id="ARBA00048697"/>
    </source>
</evidence>
<dbReference type="InterPro" id="IPR010505">
    <property type="entry name" value="MoaA_twitch"/>
</dbReference>
<feature type="binding site" evidence="12">
    <location>
        <position position="154"/>
    </location>
    <ligand>
        <name>GTP</name>
        <dbReference type="ChEBI" id="CHEBI:37565"/>
    </ligand>
</feature>